<protein>
    <submittedName>
        <fullName evidence="1">Capsule biosynthesis protein</fullName>
    </submittedName>
</protein>
<dbReference type="Proteomes" id="UP001139311">
    <property type="component" value="Unassembled WGS sequence"/>
</dbReference>
<evidence type="ECO:0000313" key="1">
    <source>
        <dbReference type="EMBL" id="MCB4824077.1"/>
    </source>
</evidence>
<comment type="caution">
    <text evidence="1">The sequence shown here is derived from an EMBL/GenBank/DDBJ whole genome shotgun (WGS) entry which is preliminary data.</text>
</comment>
<sequence>MRATEGLFRAPRFGAAWAPVALLLADGPDPVAAAIAVGLAGGAPDAAARDEARAVMAMLRSGRVGGAPGLPDPGPAGLGLPSGAAVLVLDPGEPAESAAAQAMLATARVAAKGRRLLLALDPAAPATARPVLPDSAGQRLPGRLAPWTLLDLAAECHTLSDEMALLAGAAGLPARLRGAEPWGGAPADMAFAALLAATRWADPFRARPWTAAEGIAQLVAWRQAEAMNRRIVACTGMDVFKRGAMQAALAGHAGPPRIVFRGSTALRLAREQGGDVAVWAAVMPENLPARAAATGVGLVQIEDGFIRSAGLGVHRARAASLVLDGAGIHFDPSTESALERLLTRTAFDEALLARAARLRAAITASGVTKYNLAGEARLPPLPAGRRVILVPGQVEDDAAIRRGGGHIRTNLGLLRAVRAENPDAVILFKPHPDVEAGMRRGAVPPAEAAALADQVLREVPIGPLYAVAQEVHCMSSLSGFEALLRGLRVVTWGKPFYAGWGLTEDRDPPPRRGRRLTLDELVAGALILHLRCRDPVTGLPCPPEVLVERLAGGGTAPPAPPRSPAALRAFIARCSRRLAAWGASR</sequence>
<dbReference type="GO" id="GO:0015774">
    <property type="term" value="P:polysaccharide transport"/>
    <property type="evidence" value="ECO:0007669"/>
    <property type="project" value="InterPro"/>
</dbReference>
<organism evidence="1 2">
    <name type="scientific">Roseicella aerolata</name>
    <dbReference type="NCBI Taxonomy" id="2883479"/>
    <lineage>
        <taxon>Bacteria</taxon>
        <taxon>Pseudomonadati</taxon>
        <taxon>Pseudomonadota</taxon>
        <taxon>Alphaproteobacteria</taxon>
        <taxon>Acetobacterales</taxon>
        <taxon>Roseomonadaceae</taxon>
        <taxon>Roseicella</taxon>
    </lineage>
</organism>
<dbReference type="GO" id="GO:0000271">
    <property type="term" value="P:polysaccharide biosynthetic process"/>
    <property type="evidence" value="ECO:0007669"/>
    <property type="project" value="InterPro"/>
</dbReference>
<accession>A0A9X1LCW6</accession>
<gene>
    <name evidence="1" type="ORF">LHA35_20315</name>
</gene>
<dbReference type="InterPro" id="IPR007833">
    <property type="entry name" value="Capsule_polysaccharide_synth"/>
</dbReference>
<proteinExistence type="predicted"/>
<dbReference type="EMBL" id="JAJAQI010000036">
    <property type="protein sequence ID" value="MCB4824077.1"/>
    <property type="molecule type" value="Genomic_DNA"/>
</dbReference>
<dbReference type="AlphaFoldDB" id="A0A9X1LCW6"/>
<evidence type="ECO:0000313" key="2">
    <source>
        <dbReference type="Proteomes" id="UP001139311"/>
    </source>
</evidence>
<name>A0A9X1LCW6_9PROT</name>
<dbReference type="Pfam" id="PF05159">
    <property type="entry name" value="Capsule_synth"/>
    <property type="match status" value="1"/>
</dbReference>
<reference evidence="1" key="1">
    <citation type="submission" date="2021-10" db="EMBL/GenBank/DDBJ databases">
        <title>Roseicella aerolatum sp. nov., isolated from aerosols of e-waste dismantling site.</title>
        <authorList>
            <person name="Qin T."/>
        </authorList>
    </citation>
    <scope>NUCLEOTIDE SEQUENCE</scope>
    <source>
        <strain evidence="1">GB24</strain>
    </source>
</reference>
<dbReference type="CDD" id="cd16439">
    <property type="entry name" value="beta_Kdo_transferase_KpsC_2"/>
    <property type="match status" value="1"/>
</dbReference>
<dbReference type="RefSeq" id="WP_226611583.1">
    <property type="nucleotide sequence ID" value="NZ_JAJAQI010000036.1"/>
</dbReference>
<keyword evidence="2" id="KW-1185">Reference proteome</keyword>